<sequence>MADNPDECKFFRPEHGSQERCLRNSTQDLRPSQVAQLHRVVSQQSPDTRLNIWSALQTQPSATSVDYVHDLLRVSAYLLKTFPYETCSGYQTLTQLHASFTAPWDRGALDALLVSMHDLPTLAALFHSVDLSRQSVILDVAAEYPTPFETLLGWCSVSPASPTLLHSTLAIVANTDHFPLWMTLIVNVPLLHLEPFLNLLGSFSSAGQLEDLASVFLTQSDPSALIEPLVALASQGVASIQSLLPHLFASSIALVIVSLHPLLASLETLAKHLSPNEDVLEDVITTISYLEVSLTDANHVLQFASALPDPLPFIAFVLVLAKTHTQHLPRCFNVFGHCNTNDQLELVRLFLLDDINVTFGIALVQFPLAQLSALLTITSTLPPSELHSLAPYLETLHPDSLDPLLTLLTLPDLVRPHIYTILDGVDSPFRLLQSLQHLWLDAPTIVDPTLRLLVRFGSDQKTALATTVLHTSDRSLNCRVLGFLAAPPGEMDAREVLRLLRHVPSSSYATLVELFQSPLRSKLELLVLSELLEAVTSPVTIQSLLQALIHLDEPTLHALFNYLEHVPDSLMLVELMQAFTSADVQLYLDLALGLSQSMLRELNGFIEGLDTSGRAAFLRVIPNPRRNILSRLIMSVHTFDNITIGNILRALEHHSWDIRSLLVEQFRILDDPMALAQVAAVHESLGADLNTRDSLETYAMIASYCSKSVQIQLAAVLYRLATSDRIDLLTMLRNHAEWLPTEAIDAGFWTEENIARLCTLLLGHNSTVATHLLQLLGKLNATFHEPFLTTCQNLSGDMAYFVEIFHGATVSNVRGFSPLLFGGDLLTTVDIHRLAKCVRKMLHASFGLDLAVQLLVQFPNISSFLRYFDRVGTSQSLLVHVMAIFPTATVAVVRFLESLDMDDAAFVMRRLLELPRDSKVRFEALLHQPMTRLTGREKALYLSVVDDHKLVDQSISTTMMKSVSVGAFLPSLNLLWSCDDVESKSLSRKLKRVGQIPFRTDCRNQTTPPVNVEKEFYTLSMEPNRDFSLSLASQLREAAPSTTPLSPLSGPLTDNQLNKPDIMTPTEVPPPAPDPIQCIDSDEYESDDDDDQSAPSKPLFDHVLADNLLEKHPLHTLIEEDLDADGLPRLHIPGRRKRPTARSMRGLMPAIQNIAPQIGKRRPSTSPGSPFEAIAHDANLMRWPPTRIQVARTPEAKRKVFDARVHKSMGTLVLPVLKGQHDLSTIRRTKSCTGL</sequence>
<dbReference type="OrthoDB" id="72280at2759"/>
<evidence type="ECO:0000313" key="2">
    <source>
        <dbReference type="EMBL" id="ETV66690.1"/>
    </source>
</evidence>
<name>W4FGW4_APHAT</name>
<reference evidence="2" key="1">
    <citation type="submission" date="2013-12" db="EMBL/GenBank/DDBJ databases">
        <title>The Genome Sequence of Aphanomyces astaci APO3.</title>
        <authorList>
            <consortium name="The Broad Institute Genomics Platform"/>
            <person name="Russ C."/>
            <person name="Tyler B."/>
            <person name="van West P."/>
            <person name="Dieguez-Uribeondo J."/>
            <person name="Young S.K."/>
            <person name="Zeng Q."/>
            <person name="Gargeya S."/>
            <person name="Fitzgerald M."/>
            <person name="Abouelleil A."/>
            <person name="Alvarado L."/>
            <person name="Chapman S.B."/>
            <person name="Gainer-Dewar J."/>
            <person name="Goldberg J."/>
            <person name="Griggs A."/>
            <person name="Gujja S."/>
            <person name="Hansen M."/>
            <person name="Howarth C."/>
            <person name="Imamovic A."/>
            <person name="Ireland A."/>
            <person name="Larimer J."/>
            <person name="McCowan C."/>
            <person name="Murphy C."/>
            <person name="Pearson M."/>
            <person name="Poon T.W."/>
            <person name="Priest M."/>
            <person name="Roberts A."/>
            <person name="Saif S."/>
            <person name="Shea T."/>
            <person name="Sykes S."/>
            <person name="Wortman J."/>
            <person name="Nusbaum C."/>
            <person name="Birren B."/>
        </authorList>
    </citation>
    <scope>NUCLEOTIDE SEQUENCE [LARGE SCALE GENOMIC DNA]</scope>
    <source>
        <strain evidence="2">APO3</strain>
    </source>
</reference>
<accession>W4FGW4</accession>
<feature type="compositionally biased region" description="Acidic residues" evidence="1">
    <location>
        <begin position="1080"/>
        <end position="1092"/>
    </location>
</feature>
<proteinExistence type="predicted"/>
<dbReference type="EMBL" id="KI913207">
    <property type="protein sequence ID" value="ETV66690.1"/>
    <property type="molecule type" value="Genomic_DNA"/>
</dbReference>
<dbReference type="RefSeq" id="XP_009843815.1">
    <property type="nucleotide sequence ID" value="XM_009845513.1"/>
</dbReference>
<dbReference type="GeneID" id="20818896"/>
<organism evidence="2">
    <name type="scientific">Aphanomyces astaci</name>
    <name type="common">Crayfish plague agent</name>
    <dbReference type="NCBI Taxonomy" id="112090"/>
    <lineage>
        <taxon>Eukaryota</taxon>
        <taxon>Sar</taxon>
        <taxon>Stramenopiles</taxon>
        <taxon>Oomycota</taxon>
        <taxon>Saprolegniomycetes</taxon>
        <taxon>Saprolegniales</taxon>
        <taxon>Verrucalvaceae</taxon>
        <taxon>Aphanomyces</taxon>
    </lineage>
</organism>
<dbReference type="AlphaFoldDB" id="W4FGW4"/>
<dbReference type="VEuPathDB" id="FungiDB:H257_16900"/>
<feature type="region of interest" description="Disordered" evidence="1">
    <location>
        <begin position="1033"/>
        <end position="1098"/>
    </location>
</feature>
<gene>
    <name evidence="2" type="ORF">H257_16900</name>
</gene>
<evidence type="ECO:0000256" key="1">
    <source>
        <dbReference type="SAM" id="MobiDB-lite"/>
    </source>
</evidence>
<feature type="compositionally biased region" description="Low complexity" evidence="1">
    <location>
        <begin position="1040"/>
        <end position="1053"/>
    </location>
</feature>
<protein>
    <submittedName>
        <fullName evidence="2">Uncharacterized protein</fullName>
    </submittedName>
</protein>